<reference evidence="2" key="2">
    <citation type="submission" date="2025-08" db="UniProtKB">
        <authorList>
            <consortium name="RefSeq"/>
        </authorList>
    </citation>
    <scope>IDENTIFICATION</scope>
    <source>
        <tissue evidence="2">Etiolated seedlings</tissue>
    </source>
</reference>
<dbReference type="GeneID" id="113786200"/>
<evidence type="ECO:0000313" key="1">
    <source>
        <dbReference type="Proteomes" id="UP000087171"/>
    </source>
</evidence>
<sequence length="195" mass="22092">MAGPSWLVDKSRIATKVKCASGAIGKITWKSNPTKACPNCQHVIDNTDRQQVIDDQGVLQTEATNNEKQCSYTDQAQGSHHIPPLDLSKVPWLDGLLDSQDDYDLIAKIDQLLVETQNIKGIDDIENNDIEDSKIWWDSDSQNILNPQQLLKGFPLLDDFFQSQTLKRDGEHNEQPNLFVSHHLFPMFSIIFPLH</sequence>
<name>A0A3Q7XPT8_CICAR</name>
<dbReference type="OrthoDB" id="1722056at2759"/>
<dbReference type="STRING" id="3827.A0A3Q7XPT8"/>
<keyword evidence="1" id="KW-1185">Reference proteome</keyword>
<protein>
    <submittedName>
        <fullName evidence="2">Uncharacterized protein LOC113786200</fullName>
    </submittedName>
</protein>
<accession>A0A3Q7XPT8</accession>
<dbReference type="AlphaFoldDB" id="A0A3Q7XPT8"/>
<dbReference type="Proteomes" id="UP000087171">
    <property type="component" value="Chromosome Ca4"/>
</dbReference>
<gene>
    <name evidence="2" type="primary">LOC113786200</name>
</gene>
<dbReference type="KEGG" id="cam:113786200"/>
<organism evidence="1 2">
    <name type="scientific">Cicer arietinum</name>
    <name type="common">Chickpea</name>
    <name type="synonym">Garbanzo</name>
    <dbReference type="NCBI Taxonomy" id="3827"/>
    <lineage>
        <taxon>Eukaryota</taxon>
        <taxon>Viridiplantae</taxon>
        <taxon>Streptophyta</taxon>
        <taxon>Embryophyta</taxon>
        <taxon>Tracheophyta</taxon>
        <taxon>Spermatophyta</taxon>
        <taxon>Magnoliopsida</taxon>
        <taxon>eudicotyledons</taxon>
        <taxon>Gunneridae</taxon>
        <taxon>Pentapetalae</taxon>
        <taxon>rosids</taxon>
        <taxon>fabids</taxon>
        <taxon>Fabales</taxon>
        <taxon>Fabaceae</taxon>
        <taxon>Papilionoideae</taxon>
        <taxon>50 kb inversion clade</taxon>
        <taxon>NPAAA clade</taxon>
        <taxon>Hologalegina</taxon>
        <taxon>IRL clade</taxon>
        <taxon>Cicereae</taxon>
        <taxon>Cicer</taxon>
    </lineage>
</organism>
<reference evidence="1" key="1">
    <citation type="journal article" date="2013" name="Nat. Biotechnol.">
        <title>Draft genome sequence of chickpea (Cicer arietinum) provides a resource for trait improvement.</title>
        <authorList>
            <person name="Varshney R.K."/>
            <person name="Song C."/>
            <person name="Saxena R.K."/>
            <person name="Azam S."/>
            <person name="Yu S."/>
            <person name="Sharpe A.G."/>
            <person name="Cannon S."/>
            <person name="Baek J."/>
            <person name="Rosen B.D."/>
            <person name="Tar'an B."/>
            <person name="Millan T."/>
            <person name="Zhang X."/>
            <person name="Ramsay L.D."/>
            <person name="Iwata A."/>
            <person name="Wang Y."/>
            <person name="Nelson W."/>
            <person name="Farmer A.D."/>
            <person name="Gaur P.M."/>
            <person name="Soderlund C."/>
            <person name="Penmetsa R.V."/>
            <person name="Xu C."/>
            <person name="Bharti A.K."/>
            <person name="He W."/>
            <person name="Winter P."/>
            <person name="Zhao S."/>
            <person name="Hane J.K."/>
            <person name="Carrasquilla-Garcia N."/>
            <person name="Condie J.A."/>
            <person name="Upadhyaya H.D."/>
            <person name="Luo M.C."/>
            <person name="Thudi M."/>
            <person name="Gowda C.L."/>
            <person name="Singh N.P."/>
            <person name="Lichtenzveig J."/>
            <person name="Gali K.K."/>
            <person name="Rubio J."/>
            <person name="Nadarajan N."/>
            <person name="Dolezel J."/>
            <person name="Bansal K.C."/>
            <person name="Xu X."/>
            <person name="Edwards D."/>
            <person name="Zhang G."/>
            <person name="Kahl G."/>
            <person name="Gil J."/>
            <person name="Singh K.B."/>
            <person name="Datta S.K."/>
            <person name="Jackson S.A."/>
            <person name="Wang J."/>
            <person name="Cook D.R."/>
        </authorList>
    </citation>
    <scope>NUCLEOTIDE SEQUENCE [LARGE SCALE GENOMIC DNA]</scope>
    <source>
        <strain evidence="1">cv. CDC Frontier</strain>
    </source>
</reference>
<proteinExistence type="predicted"/>
<evidence type="ECO:0000313" key="2">
    <source>
        <dbReference type="RefSeq" id="XP_027189318.1"/>
    </source>
</evidence>
<dbReference type="RefSeq" id="XP_027189318.1">
    <property type="nucleotide sequence ID" value="XM_027333517.1"/>
</dbReference>